<name>A0A0N8PS82_9CHLR</name>
<dbReference type="Pfam" id="PF13529">
    <property type="entry name" value="Peptidase_C39_2"/>
    <property type="match status" value="1"/>
</dbReference>
<reference evidence="4 5" key="1">
    <citation type="submission" date="2015-09" db="EMBL/GenBank/DDBJ databases">
        <title>Draft genome sequence of Kouleothrix aurantiaca JCM 19913.</title>
        <authorList>
            <person name="Hemp J."/>
        </authorList>
    </citation>
    <scope>NUCLEOTIDE SEQUENCE [LARGE SCALE GENOMIC DNA]</scope>
    <source>
        <strain evidence="4 5">COM-B</strain>
    </source>
</reference>
<dbReference type="InterPro" id="IPR039564">
    <property type="entry name" value="Peptidase_C39-like"/>
</dbReference>
<feature type="signal peptide" evidence="2">
    <location>
        <begin position="1"/>
        <end position="29"/>
    </location>
</feature>
<evidence type="ECO:0000313" key="5">
    <source>
        <dbReference type="Proteomes" id="UP000050509"/>
    </source>
</evidence>
<gene>
    <name evidence="4" type="ORF">SE17_18085</name>
</gene>
<dbReference type="InterPro" id="IPR036116">
    <property type="entry name" value="FN3_sf"/>
</dbReference>
<evidence type="ECO:0000313" key="4">
    <source>
        <dbReference type="EMBL" id="KPV51997.1"/>
    </source>
</evidence>
<dbReference type="Gene3D" id="3.90.70.10">
    <property type="entry name" value="Cysteine proteinases"/>
    <property type="match status" value="1"/>
</dbReference>
<dbReference type="Gene3D" id="2.60.40.10">
    <property type="entry name" value="Immunoglobulins"/>
    <property type="match status" value="1"/>
</dbReference>
<keyword evidence="5" id="KW-1185">Reference proteome</keyword>
<evidence type="ECO:0000259" key="3">
    <source>
        <dbReference type="PROSITE" id="PS50853"/>
    </source>
</evidence>
<keyword evidence="2" id="KW-0732">Signal</keyword>
<organism evidence="4 5">
    <name type="scientific">Kouleothrix aurantiaca</name>
    <dbReference type="NCBI Taxonomy" id="186479"/>
    <lineage>
        <taxon>Bacteria</taxon>
        <taxon>Bacillati</taxon>
        <taxon>Chloroflexota</taxon>
        <taxon>Chloroflexia</taxon>
        <taxon>Chloroflexales</taxon>
        <taxon>Roseiflexineae</taxon>
        <taxon>Roseiflexaceae</taxon>
        <taxon>Kouleothrix</taxon>
    </lineage>
</organism>
<comment type="caution">
    <text evidence="4">The sequence shown here is derived from an EMBL/GenBank/DDBJ whole genome shotgun (WGS) entry which is preliminary data.</text>
</comment>
<dbReference type="SUPFAM" id="SSF49265">
    <property type="entry name" value="Fibronectin type III"/>
    <property type="match status" value="1"/>
</dbReference>
<dbReference type="AlphaFoldDB" id="A0A0N8PS82"/>
<dbReference type="PATRIC" id="fig|186479.3.peg.9806"/>
<proteinExistence type="predicted"/>
<feature type="chain" id="PRO_5006029316" description="Fibronectin type-III domain-containing protein" evidence="2">
    <location>
        <begin position="30"/>
        <end position="344"/>
    </location>
</feature>
<dbReference type="InterPro" id="IPR003961">
    <property type="entry name" value="FN3_dom"/>
</dbReference>
<evidence type="ECO:0000256" key="1">
    <source>
        <dbReference type="SAM" id="MobiDB-lite"/>
    </source>
</evidence>
<protein>
    <recommendedName>
        <fullName evidence="3">Fibronectin type-III domain-containing protein</fullName>
    </recommendedName>
</protein>
<feature type="domain" description="Fibronectin type-III" evidence="3">
    <location>
        <begin position="217"/>
        <end position="310"/>
    </location>
</feature>
<dbReference type="PROSITE" id="PS50853">
    <property type="entry name" value="FN3"/>
    <property type="match status" value="1"/>
</dbReference>
<dbReference type="InterPro" id="IPR013783">
    <property type="entry name" value="Ig-like_fold"/>
</dbReference>
<evidence type="ECO:0000256" key="2">
    <source>
        <dbReference type="SAM" id="SignalP"/>
    </source>
</evidence>
<feature type="region of interest" description="Disordered" evidence="1">
    <location>
        <begin position="302"/>
        <end position="344"/>
    </location>
</feature>
<feature type="compositionally biased region" description="Polar residues" evidence="1">
    <location>
        <begin position="303"/>
        <end position="314"/>
    </location>
</feature>
<dbReference type="CDD" id="cd00063">
    <property type="entry name" value="FN3"/>
    <property type="match status" value="1"/>
</dbReference>
<feature type="compositionally biased region" description="Pro residues" evidence="1">
    <location>
        <begin position="326"/>
        <end position="344"/>
    </location>
</feature>
<sequence>MKTSSWFTRAALVCVAALLALAVAAPALAAGPLTIRYINQYTGLTTEKVDCGPAAVAMILDAYGKRPAGWTDKQFVADIRAKTGGTGTTGFAQLERAIAAYGLNFAEVPNSATPQPDAQMQLMKAALGRGQPVIALLHGATLGRGTAYGDHWVVVRGFSDDGQTVWLNDPDNQPARTAAWIAGGQIALSYATFRLAAYQAAPGPYGIIVGAGLVSGPPATPNGLAVVGVGTNALTLGWQAVAGASGYRIYRWSFAENRWDFFPLATTASTNYTQGGLACGDSFNYYLVTAYNAVGESPRSGWVQGTTRACTSAQPRMPAARGEEPQAPPAPPVAPTLPAPAPQP</sequence>
<dbReference type="EMBL" id="LJCR01000699">
    <property type="protein sequence ID" value="KPV51997.1"/>
    <property type="molecule type" value="Genomic_DNA"/>
</dbReference>
<accession>A0A0N8PS82</accession>
<dbReference type="Proteomes" id="UP000050509">
    <property type="component" value="Unassembled WGS sequence"/>
</dbReference>